<name>A0AAV6YPA0_ENGPU</name>
<feature type="compositionally biased region" description="Basic and acidic residues" evidence="1">
    <location>
        <begin position="30"/>
        <end position="41"/>
    </location>
</feature>
<dbReference type="AlphaFoldDB" id="A0AAV6YPA0"/>
<dbReference type="Proteomes" id="UP000824782">
    <property type="component" value="Unassembled WGS sequence"/>
</dbReference>
<keyword evidence="3" id="KW-1185">Reference proteome</keyword>
<reference evidence="2" key="1">
    <citation type="thesis" date="2020" institute="ProQuest LLC" country="789 East Eisenhower Parkway, Ann Arbor, MI, USA">
        <title>Comparative Genomics and Chromosome Evolution.</title>
        <authorList>
            <person name="Mudd A.B."/>
        </authorList>
    </citation>
    <scope>NUCLEOTIDE SEQUENCE</scope>
    <source>
        <strain evidence="2">237g6f4</strain>
        <tissue evidence="2">Blood</tissue>
    </source>
</reference>
<evidence type="ECO:0000313" key="3">
    <source>
        <dbReference type="Proteomes" id="UP000824782"/>
    </source>
</evidence>
<organism evidence="2 3">
    <name type="scientific">Engystomops pustulosus</name>
    <name type="common">Tungara frog</name>
    <name type="synonym">Physalaemus pustulosus</name>
    <dbReference type="NCBI Taxonomy" id="76066"/>
    <lineage>
        <taxon>Eukaryota</taxon>
        <taxon>Metazoa</taxon>
        <taxon>Chordata</taxon>
        <taxon>Craniata</taxon>
        <taxon>Vertebrata</taxon>
        <taxon>Euteleostomi</taxon>
        <taxon>Amphibia</taxon>
        <taxon>Batrachia</taxon>
        <taxon>Anura</taxon>
        <taxon>Neobatrachia</taxon>
        <taxon>Hyloidea</taxon>
        <taxon>Leptodactylidae</taxon>
        <taxon>Leiuperinae</taxon>
        <taxon>Engystomops</taxon>
    </lineage>
</organism>
<proteinExistence type="predicted"/>
<gene>
    <name evidence="2" type="ORF">GDO81_026035</name>
</gene>
<feature type="non-terminal residue" evidence="2">
    <location>
        <position position="83"/>
    </location>
</feature>
<evidence type="ECO:0000313" key="2">
    <source>
        <dbReference type="EMBL" id="KAG8536595.1"/>
    </source>
</evidence>
<accession>A0AAV6YPA0</accession>
<comment type="caution">
    <text evidence="2">The sequence shown here is derived from an EMBL/GenBank/DDBJ whole genome shotgun (WGS) entry which is preliminary data.</text>
</comment>
<protein>
    <submittedName>
        <fullName evidence="2">Uncharacterized protein</fullName>
    </submittedName>
</protein>
<sequence>MKGEDTRQRRKEGRARNGERSKHRAKNKGKHNESRSINRDFVEEELPLIPEKRPPPEKKPPMPRPGDESSSSIALQVLFPYLL</sequence>
<feature type="compositionally biased region" description="Basic and acidic residues" evidence="1">
    <location>
        <begin position="50"/>
        <end position="60"/>
    </location>
</feature>
<feature type="region of interest" description="Disordered" evidence="1">
    <location>
        <begin position="1"/>
        <end position="74"/>
    </location>
</feature>
<dbReference type="EMBL" id="WNYA01040741">
    <property type="protein sequence ID" value="KAG8536595.1"/>
    <property type="molecule type" value="Genomic_DNA"/>
</dbReference>
<evidence type="ECO:0000256" key="1">
    <source>
        <dbReference type="SAM" id="MobiDB-lite"/>
    </source>
</evidence>